<keyword evidence="3" id="KW-1185">Reference proteome</keyword>
<feature type="region of interest" description="Disordered" evidence="1">
    <location>
        <begin position="85"/>
        <end position="104"/>
    </location>
</feature>
<organism evidence="2 3">
    <name type="scientific">Pleurodeles waltl</name>
    <name type="common">Iberian ribbed newt</name>
    <dbReference type="NCBI Taxonomy" id="8319"/>
    <lineage>
        <taxon>Eukaryota</taxon>
        <taxon>Metazoa</taxon>
        <taxon>Chordata</taxon>
        <taxon>Craniata</taxon>
        <taxon>Vertebrata</taxon>
        <taxon>Euteleostomi</taxon>
        <taxon>Amphibia</taxon>
        <taxon>Batrachia</taxon>
        <taxon>Caudata</taxon>
        <taxon>Salamandroidea</taxon>
        <taxon>Salamandridae</taxon>
        <taxon>Pleurodelinae</taxon>
        <taxon>Pleurodeles</taxon>
    </lineage>
</organism>
<evidence type="ECO:0000256" key="1">
    <source>
        <dbReference type="SAM" id="MobiDB-lite"/>
    </source>
</evidence>
<gene>
    <name evidence="2" type="ORF">NDU88_003247</name>
</gene>
<protein>
    <submittedName>
        <fullName evidence="2">Uncharacterized protein</fullName>
    </submittedName>
</protein>
<name>A0AAV7WQZ2_PLEWA</name>
<proteinExistence type="predicted"/>
<comment type="caution">
    <text evidence="2">The sequence shown here is derived from an EMBL/GenBank/DDBJ whole genome shotgun (WGS) entry which is preliminary data.</text>
</comment>
<dbReference type="Proteomes" id="UP001066276">
    <property type="component" value="Chromosome 1_1"/>
</dbReference>
<dbReference type="AlphaFoldDB" id="A0AAV7WQZ2"/>
<reference evidence="2" key="1">
    <citation type="journal article" date="2022" name="bioRxiv">
        <title>Sequencing and chromosome-scale assembly of the giantPleurodeles waltlgenome.</title>
        <authorList>
            <person name="Brown T."/>
            <person name="Elewa A."/>
            <person name="Iarovenko S."/>
            <person name="Subramanian E."/>
            <person name="Araus A.J."/>
            <person name="Petzold A."/>
            <person name="Susuki M."/>
            <person name="Suzuki K.-i.T."/>
            <person name="Hayashi T."/>
            <person name="Toyoda A."/>
            <person name="Oliveira C."/>
            <person name="Osipova E."/>
            <person name="Leigh N.D."/>
            <person name="Simon A."/>
            <person name="Yun M.H."/>
        </authorList>
    </citation>
    <scope>NUCLEOTIDE SEQUENCE</scope>
    <source>
        <strain evidence="2">20211129_DDA</strain>
        <tissue evidence="2">Liver</tissue>
    </source>
</reference>
<evidence type="ECO:0000313" key="2">
    <source>
        <dbReference type="EMBL" id="KAJ1215639.1"/>
    </source>
</evidence>
<evidence type="ECO:0000313" key="3">
    <source>
        <dbReference type="Proteomes" id="UP001066276"/>
    </source>
</evidence>
<accession>A0AAV7WQZ2</accession>
<dbReference type="EMBL" id="JANPWB010000001">
    <property type="protein sequence ID" value="KAJ1215639.1"/>
    <property type="molecule type" value="Genomic_DNA"/>
</dbReference>
<sequence>MTARMTHAQSESSVRYPEYPFSFILLGVIWQPRQSLSIGPVGGDGEETFRTTTDKLGDWRLVRSCPTRGQKAVVARADLICRRWQPSGSRGMPSQEPDEKLGAH</sequence>